<dbReference type="AlphaFoldDB" id="A0AAU9U4R6"/>
<evidence type="ECO:0000256" key="1">
    <source>
        <dbReference type="SAM" id="MobiDB-lite"/>
    </source>
</evidence>
<accession>A0AAU9U4R6</accession>
<keyword evidence="3" id="KW-1185">Reference proteome</keyword>
<proteinExistence type="predicted"/>
<feature type="region of interest" description="Disordered" evidence="1">
    <location>
        <begin position="74"/>
        <end position="101"/>
    </location>
</feature>
<dbReference type="EMBL" id="CAKOGL010000012">
    <property type="protein sequence ID" value="CAH2092709.1"/>
    <property type="molecule type" value="Genomic_DNA"/>
</dbReference>
<dbReference type="Proteomes" id="UP001153954">
    <property type="component" value="Unassembled WGS sequence"/>
</dbReference>
<feature type="compositionally biased region" description="Polar residues" evidence="1">
    <location>
        <begin position="83"/>
        <end position="93"/>
    </location>
</feature>
<organism evidence="2 3">
    <name type="scientific">Euphydryas editha</name>
    <name type="common">Edith's checkerspot</name>
    <dbReference type="NCBI Taxonomy" id="104508"/>
    <lineage>
        <taxon>Eukaryota</taxon>
        <taxon>Metazoa</taxon>
        <taxon>Ecdysozoa</taxon>
        <taxon>Arthropoda</taxon>
        <taxon>Hexapoda</taxon>
        <taxon>Insecta</taxon>
        <taxon>Pterygota</taxon>
        <taxon>Neoptera</taxon>
        <taxon>Endopterygota</taxon>
        <taxon>Lepidoptera</taxon>
        <taxon>Glossata</taxon>
        <taxon>Ditrysia</taxon>
        <taxon>Papilionoidea</taxon>
        <taxon>Nymphalidae</taxon>
        <taxon>Nymphalinae</taxon>
        <taxon>Euphydryas</taxon>
    </lineage>
</organism>
<sequence>MRLPSTTIGLVNVKESVISESYGYQSSSLSQSQRITDFLVHGAICYTIRTPFLNVVIETFYSVALAPPPAPVAPVRLQDHQDGTPSETNTGAVSQYAERPPDFGEYVDFGAHTGDNGAFGWYADYPVNNHDTSGFRK</sequence>
<reference evidence="2" key="1">
    <citation type="submission" date="2022-03" db="EMBL/GenBank/DDBJ databases">
        <authorList>
            <person name="Tunstrom K."/>
        </authorList>
    </citation>
    <scope>NUCLEOTIDE SEQUENCE</scope>
</reference>
<comment type="caution">
    <text evidence="2">The sequence shown here is derived from an EMBL/GenBank/DDBJ whole genome shotgun (WGS) entry which is preliminary data.</text>
</comment>
<evidence type="ECO:0000313" key="3">
    <source>
        <dbReference type="Proteomes" id="UP001153954"/>
    </source>
</evidence>
<name>A0AAU9U4R6_EUPED</name>
<gene>
    <name evidence="2" type="ORF">EEDITHA_LOCUS8442</name>
</gene>
<protein>
    <submittedName>
        <fullName evidence="2">Uncharacterized protein</fullName>
    </submittedName>
</protein>
<evidence type="ECO:0000313" key="2">
    <source>
        <dbReference type="EMBL" id="CAH2092709.1"/>
    </source>
</evidence>